<comment type="caution">
    <text evidence="1">The sequence shown here is derived from an EMBL/GenBank/DDBJ whole genome shotgun (WGS) entry which is preliminary data.</text>
</comment>
<dbReference type="EMBL" id="VFWZ01000004">
    <property type="protein sequence ID" value="TPN85199.1"/>
    <property type="molecule type" value="Genomic_DNA"/>
</dbReference>
<dbReference type="RefSeq" id="WP_140594225.1">
    <property type="nucleotide sequence ID" value="NZ_VFWZ01000004.1"/>
</dbReference>
<sequence length="384" mass="44450">MMRLFTIAILFCTILSCKNKSETDSELKTDTTTKDITLDATQIANQLDTSVISKHIKTDKDTIILPFQYSLDFGGGIYKFSWQLCDLMIDSDSLNYSHYSLKNNIPYKGFSSFEGNIHLVNTLDSNAVTTQKFKHSNKEFYKKIYYADDESIICKTSRNVIAVLSFKYLRDKKSFAIFFKENHTVGFEASEEELIDLAISQLRLAKNIFKEYTPKDLHDWNTYKNSLSQLESKVYKKIFTKFNTSLDSIGKDAVFTPRTDGNQALISTIKLGNEGTKLWQEISKLTNKNITNFSFSGNTELFEQIGFLLSRINTMQVEFINDDAIILKKKDEYSKQTEYIVMNRQVINNNDILFFTGSNYNYDSIFSKEMAYFYLNLFNNYNDL</sequence>
<evidence type="ECO:0000313" key="2">
    <source>
        <dbReference type="Proteomes" id="UP000315540"/>
    </source>
</evidence>
<gene>
    <name evidence="1" type="ORF">FHK87_14315</name>
</gene>
<name>A0A504JEA6_9FLAO</name>
<reference evidence="1 2" key="1">
    <citation type="submission" date="2019-06" db="EMBL/GenBank/DDBJ databases">
        <authorList>
            <person name="Meng X."/>
        </authorList>
    </citation>
    <scope>NUCLEOTIDE SEQUENCE [LARGE SCALE GENOMIC DNA]</scope>
    <source>
        <strain evidence="1 2">M625</strain>
    </source>
</reference>
<keyword evidence="2" id="KW-1185">Reference proteome</keyword>
<organism evidence="1 2">
    <name type="scientific">Aquimarina algicola</name>
    <dbReference type="NCBI Taxonomy" id="2589995"/>
    <lineage>
        <taxon>Bacteria</taxon>
        <taxon>Pseudomonadati</taxon>
        <taxon>Bacteroidota</taxon>
        <taxon>Flavobacteriia</taxon>
        <taxon>Flavobacteriales</taxon>
        <taxon>Flavobacteriaceae</taxon>
        <taxon>Aquimarina</taxon>
    </lineage>
</organism>
<dbReference type="Proteomes" id="UP000315540">
    <property type="component" value="Unassembled WGS sequence"/>
</dbReference>
<proteinExistence type="predicted"/>
<accession>A0A504JEA6</accession>
<protein>
    <submittedName>
        <fullName evidence="1">Uncharacterized protein</fullName>
    </submittedName>
</protein>
<evidence type="ECO:0000313" key="1">
    <source>
        <dbReference type="EMBL" id="TPN85199.1"/>
    </source>
</evidence>
<dbReference type="AlphaFoldDB" id="A0A504JEA6"/>
<dbReference type="OrthoDB" id="1433146at2"/>
<dbReference type="PROSITE" id="PS51257">
    <property type="entry name" value="PROKAR_LIPOPROTEIN"/>
    <property type="match status" value="1"/>
</dbReference>